<evidence type="ECO:0000256" key="3">
    <source>
        <dbReference type="SAM" id="Phobius"/>
    </source>
</evidence>
<feature type="transmembrane region" description="Helical" evidence="3">
    <location>
        <begin position="17"/>
        <end position="39"/>
    </location>
</feature>
<feature type="domain" description="Single" evidence="4">
    <location>
        <begin position="49"/>
        <end position="113"/>
    </location>
</feature>
<protein>
    <recommendedName>
        <fullName evidence="4">Single domain-containing protein</fullName>
    </recommendedName>
</protein>
<keyword evidence="3" id="KW-1133">Transmembrane helix</keyword>
<reference evidence="5" key="1">
    <citation type="submission" date="2010-07" db="EMBL/GenBank/DDBJ databases">
        <title>Identification of Proteins Involved in Black Widow Spider Wrapping Silk Fibers.</title>
        <authorList>
            <person name="Nguyen A."/>
            <person name="Verduzco A."/>
            <person name="Vierra C."/>
        </authorList>
    </citation>
    <scope>NUCLEOTIDE SEQUENCE</scope>
</reference>
<evidence type="ECO:0000313" key="5">
    <source>
        <dbReference type="EMBL" id="ADV40341.1"/>
    </source>
</evidence>
<organism evidence="5">
    <name type="scientific">Latrodectus hesperus</name>
    <name type="common">Western black widow spider</name>
    <dbReference type="NCBI Taxonomy" id="256737"/>
    <lineage>
        <taxon>Eukaryota</taxon>
        <taxon>Metazoa</taxon>
        <taxon>Ecdysozoa</taxon>
        <taxon>Arthropoda</taxon>
        <taxon>Chelicerata</taxon>
        <taxon>Arachnida</taxon>
        <taxon>Araneae</taxon>
        <taxon>Araneomorphae</taxon>
        <taxon>Entelegynae</taxon>
        <taxon>Araneoidea</taxon>
        <taxon>Theridiidae</taxon>
        <taxon>Latrodectus</taxon>
    </lineage>
</organism>
<dbReference type="InterPro" id="IPR029277">
    <property type="entry name" value="SVWC_dom"/>
</dbReference>
<accession>E7D1U7</accession>
<dbReference type="GO" id="GO:0005576">
    <property type="term" value="C:extracellular region"/>
    <property type="evidence" value="ECO:0007669"/>
    <property type="project" value="UniProtKB-SubCell"/>
</dbReference>
<dbReference type="SMART" id="SM01318">
    <property type="entry name" value="SVWC"/>
    <property type="match status" value="1"/>
</dbReference>
<keyword evidence="3" id="KW-0472">Membrane</keyword>
<dbReference type="EMBL" id="HQ006051">
    <property type="protein sequence ID" value="ADV40341.1"/>
    <property type="molecule type" value="mRNA"/>
</dbReference>
<comment type="subcellular location">
    <subcellularLocation>
        <location evidence="1">Secreted</location>
    </subcellularLocation>
</comment>
<dbReference type="Pfam" id="PF15430">
    <property type="entry name" value="SVWC"/>
    <property type="match status" value="1"/>
</dbReference>
<keyword evidence="3" id="KW-0812">Transmembrane</keyword>
<name>E7D1U7_LATHE</name>
<evidence type="ECO:0000256" key="1">
    <source>
        <dbReference type="ARBA" id="ARBA00004613"/>
    </source>
</evidence>
<sequence>HEESAILQELQRKMNRYGLLVMCFGLMSMILHTEGYTYMGKVDTSSGFCMMEKLGKIPVGESVYDDEKCEKIHCGQGMYDGMGCGTVSIPESSGCRLEKGTGHYPNCCQQPKCD</sequence>
<proteinExistence type="evidence at transcript level"/>
<keyword evidence="2" id="KW-0964">Secreted</keyword>
<evidence type="ECO:0000256" key="2">
    <source>
        <dbReference type="ARBA" id="ARBA00022525"/>
    </source>
</evidence>
<evidence type="ECO:0000259" key="4">
    <source>
        <dbReference type="SMART" id="SM01318"/>
    </source>
</evidence>
<feature type="non-terminal residue" evidence="5">
    <location>
        <position position="1"/>
    </location>
</feature>
<dbReference type="AlphaFoldDB" id="E7D1U7"/>